<evidence type="ECO:0000256" key="1">
    <source>
        <dbReference type="HAMAP-Rule" id="MF_01972"/>
    </source>
</evidence>
<feature type="binding site" evidence="1">
    <location>
        <position position="310"/>
    </location>
    <ligand>
        <name>substrate</name>
    </ligand>
</feature>
<dbReference type="Gene3D" id="1.10.287.3810">
    <property type="match status" value="1"/>
</dbReference>
<dbReference type="InterPro" id="IPR004981">
    <property type="entry name" value="Trp_2_3_dOase"/>
</dbReference>
<dbReference type="GO" id="GO:0020037">
    <property type="term" value="F:heme binding"/>
    <property type="evidence" value="ECO:0007669"/>
    <property type="project" value="UniProtKB-UniRule"/>
</dbReference>
<comment type="cofactor">
    <cofactor evidence="1">
        <name>heme</name>
        <dbReference type="ChEBI" id="CHEBI:30413"/>
    </cofactor>
    <text evidence="1">Binds 1 heme group per subunit.</text>
</comment>
<keyword evidence="1" id="KW-0823">Tryptophan catabolism</keyword>
<comment type="pathway">
    <text evidence="1">Amino-acid degradation; L-tryptophan degradation via kynurenine pathway; L-kynurenine from L-tryptophan: step 1/2.</text>
</comment>
<dbReference type="KEGG" id="erz:ER308_09915"/>
<accession>A0A411YF86</accession>
<evidence type="ECO:0000313" key="2">
    <source>
        <dbReference type="EMBL" id="QBI19841.1"/>
    </source>
</evidence>
<dbReference type="HAMAP" id="MF_01972">
    <property type="entry name" value="T23O"/>
    <property type="match status" value="1"/>
</dbReference>
<feature type="binding site" evidence="1">
    <location>
        <begin position="39"/>
        <end position="43"/>
    </location>
    <ligand>
        <name>substrate</name>
    </ligand>
</feature>
<evidence type="ECO:0000313" key="3">
    <source>
        <dbReference type="Proteomes" id="UP000291469"/>
    </source>
</evidence>
<comment type="catalytic activity">
    <reaction evidence="1">
        <text>L-tryptophan + O2 = N-formyl-L-kynurenine</text>
        <dbReference type="Rhea" id="RHEA:24536"/>
        <dbReference type="ChEBI" id="CHEBI:15379"/>
        <dbReference type="ChEBI" id="CHEBI:57912"/>
        <dbReference type="ChEBI" id="CHEBI:58629"/>
        <dbReference type="EC" id="1.13.11.11"/>
    </reaction>
</comment>
<keyword evidence="3" id="KW-1185">Reference proteome</keyword>
<dbReference type="Proteomes" id="UP000291469">
    <property type="component" value="Chromosome"/>
</dbReference>
<dbReference type="PANTHER" id="PTHR10138">
    <property type="entry name" value="TRYPTOPHAN 2,3-DIOXYGENASE"/>
    <property type="match status" value="1"/>
</dbReference>
<gene>
    <name evidence="1" type="primary">kynA</name>
    <name evidence="2" type="ORF">ER308_09915</name>
</gene>
<keyword evidence="1" id="KW-0408">Iron</keyword>
<name>A0A411YF86_9ACTN</name>
<dbReference type="UniPathway" id="UPA00333">
    <property type="reaction ID" value="UER00453"/>
</dbReference>
<dbReference type="EC" id="1.13.11.11" evidence="1"/>
<dbReference type="OrthoDB" id="9776847at2"/>
<dbReference type="RefSeq" id="WP_131154838.1">
    <property type="nucleotide sequence ID" value="NZ_CP036402.1"/>
</dbReference>
<dbReference type="AlphaFoldDB" id="A0A411YF86"/>
<comment type="caution">
    <text evidence="1">Lacks conserved residue(s) required for the propagation of feature annotation.</text>
</comment>
<dbReference type="PANTHER" id="PTHR10138:SF0">
    <property type="entry name" value="TRYPTOPHAN 2,3-DIOXYGENASE"/>
    <property type="match status" value="1"/>
</dbReference>
<dbReference type="Pfam" id="PF03301">
    <property type="entry name" value="Trp_dioxygenase"/>
    <property type="match status" value="1"/>
</dbReference>
<feature type="binding site" description="axial binding residue" evidence="1">
    <location>
        <position position="296"/>
    </location>
    <ligand>
        <name>heme</name>
        <dbReference type="ChEBI" id="CHEBI:30413"/>
    </ligand>
    <ligandPart>
        <name>Fe</name>
        <dbReference type="ChEBI" id="CHEBI:18248"/>
    </ligandPart>
</feature>
<keyword evidence="1" id="KW-0349">Heme</keyword>
<organism evidence="2 3">
    <name type="scientific">Egibacter rhizosphaerae</name>
    <dbReference type="NCBI Taxonomy" id="1670831"/>
    <lineage>
        <taxon>Bacteria</taxon>
        <taxon>Bacillati</taxon>
        <taxon>Actinomycetota</taxon>
        <taxon>Nitriliruptoria</taxon>
        <taxon>Egibacterales</taxon>
        <taxon>Egibacteraceae</taxon>
        <taxon>Egibacter</taxon>
    </lineage>
</organism>
<feature type="binding site" evidence="1">
    <location>
        <position position="110"/>
    </location>
    <ligand>
        <name>substrate</name>
    </ligand>
</feature>
<dbReference type="EMBL" id="CP036402">
    <property type="protein sequence ID" value="QBI19841.1"/>
    <property type="molecule type" value="Genomic_DNA"/>
</dbReference>
<reference evidence="2 3" key="1">
    <citation type="submission" date="2019-01" db="EMBL/GenBank/DDBJ databases">
        <title>Egibacter rhizosphaerae EGI 80759T.</title>
        <authorList>
            <person name="Chen D.-D."/>
            <person name="Tian Y."/>
            <person name="Jiao J.-Y."/>
            <person name="Zhang X.-T."/>
            <person name="Zhang Y.-G."/>
            <person name="Zhang Y."/>
            <person name="Xiao M."/>
            <person name="Shu W.-S."/>
            <person name="Li W.-J."/>
        </authorList>
    </citation>
    <scope>NUCLEOTIDE SEQUENCE [LARGE SCALE GENOMIC DNA]</scope>
    <source>
        <strain evidence="2 3">EGI 80759</strain>
    </source>
</reference>
<comment type="function">
    <text evidence="1">Heme-dependent dioxygenase that catalyzes the oxidative cleavage of the L-tryptophan (L-Trp) pyrrole ring and converts L-tryptophan to N-formyl-L-kynurenine. Catalyzes the oxidative cleavage of the indole moiety.</text>
</comment>
<keyword evidence="1 2" id="KW-0223">Dioxygenase</keyword>
<protein>
    <recommendedName>
        <fullName evidence="1">Tryptophan 2,3-dioxygenase</fullName>
        <shortName evidence="1">TDO</shortName>
        <ecNumber evidence="1">1.13.11.11</ecNumber>
    </recommendedName>
    <alternativeName>
        <fullName evidence="1">Tryptamin 2,3-dioxygenase</fullName>
    </alternativeName>
    <alternativeName>
        <fullName evidence="1">Tryptophan oxygenase</fullName>
        <shortName evidence="1">TO</shortName>
        <shortName evidence="1">TRPO</shortName>
    </alternativeName>
    <alternativeName>
        <fullName evidence="1">Tryptophan pyrrolase</fullName>
    </alternativeName>
    <alternativeName>
        <fullName evidence="1">Tryptophanase</fullName>
    </alternativeName>
</protein>
<dbReference type="InterPro" id="IPR037217">
    <property type="entry name" value="Trp/Indoleamine_2_3_dOase-like"/>
</dbReference>
<dbReference type="Gene3D" id="1.20.58.480">
    <property type="match status" value="1"/>
</dbReference>
<dbReference type="GO" id="GO:0046872">
    <property type="term" value="F:metal ion binding"/>
    <property type="evidence" value="ECO:0007669"/>
    <property type="project" value="UniProtKB-KW"/>
</dbReference>
<proteinExistence type="inferred from homology"/>
<dbReference type="GO" id="GO:0019441">
    <property type="term" value="P:L-tryptophan catabolic process to kynurenine"/>
    <property type="evidence" value="ECO:0007669"/>
    <property type="project" value="UniProtKB-UniRule"/>
</dbReference>
<keyword evidence="1" id="KW-0479">Metal-binding</keyword>
<dbReference type="SUPFAM" id="SSF140959">
    <property type="entry name" value="Indolic compounds 2,3-dioxygenase-like"/>
    <property type="match status" value="1"/>
</dbReference>
<sequence length="365" mass="41857">MGTEGELYYWDYLGLDALLASQQPISGGEGEPAHDEMLFIIVHQCFELWFKQILVELDDAVGTMHADTVPEKEMGRVVDRLDRIIAIQRLLTGQLEVLETMTPLDFLDFREQLAPASGFQSVQFRLVENRLGLDPEQRLTIAGASYTDVMSDEHRRMIEETERAPNLRDAIDRWLARTPFLRFGDFDFWAAYREAVDAMLERERAKVSEHPNLDDASRDEQLQAVEESAAQFETLFDAEQYERLRERGHRQLSQDAFCAALLISLYRDEPLFQLPFRLLTAVTDIDEGFAAWRYRHALLAHRMIGGKVGTGGTAGHTYLEAAARKHRVFRDLFDLPTFFVPRSALPELPAEVREQLSFRYESAPA</sequence>
<dbReference type="GO" id="GO:0004833">
    <property type="term" value="F:L-tryptophan 2,3-dioxygenase activity"/>
    <property type="evidence" value="ECO:0007669"/>
    <property type="project" value="UniProtKB-UniRule"/>
</dbReference>
<comment type="subunit">
    <text evidence="1">Homotetramer.</text>
</comment>
<comment type="similarity">
    <text evidence="1">Belongs to the tryptophan 2,3-dioxygenase family.</text>
</comment>
<keyword evidence="1" id="KW-0560">Oxidoreductase</keyword>
<dbReference type="GO" id="GO:0019442">
    <property type="term" value="P:L-tryptophan catabolic process to acetyl-CoA"/>
    <property type="evidence" value="ECO:0007669"/>
    <property type="project" value="TreeGrafter"/>
</dbReference>